<dbReference type="Gene3D" id="3.80.10.10">
    <property type="entry name" value="Ribonuclease Inhibitor"/>
    <property type="match status" value="2"/>
</dbReference>
<proteinExistence type="predicted"/>
<reference evidence="1 2" key="1">
    <citation type="submission" date="2020-05" db="EMBL/GenBank/DDBJ databases">
        <title>Identification and distribution of gene clusters putatively required for synthesis of sphingolipid metabolism inhibitors in phylogenetically diverse species of the filamentous fungus Fusarium.</title>
        <authorList>
            <person name="Kim H.-S."/>
            <person name="Busman M."/>
            <person name="Brown D.W."/>
            <person name="Divon H."/>
            <person name="Uhlig S."/>
            <person name="Proctor R.H."/>
        </authorList>
    </citation>
    <scope>NUCLEOTIDE SEQUENCE [LARGE SCALE GENOMIC DNA]</scope>
    <source>
        <strain evidence="1 2">NRRL 66243</strain>
    </source>
</reference>
<comment type="caution">
    <text evidence="1">The sequence shown here is derived from an EMBL/GenBank/DDBJ whole genome shotgun (WGS) entry which is preliminary data.</text>
</comment>
<dbReference type="SUPFAM" id="SSF52047">
    <property type="entry name" value="RNI-like"/>
    <property type="match status" value="2"/>
</dbReference>
<evidence type="ECO:0000313" key="2">
    <source>
        <dbReference type="Proteomes" id="UP000530670"/>
    </source>
</evidence>
<organism evidence="1 2">
    <name type="scientific">Fusarium tjaetaba</name>
    <dbReference type="NCBI Taxonomy" id="1567544"/>
    <lineage>
        <taxon>Eukaryota</taxon>
        <taxon>Fungi</taxon>
        <taxon>Dikarya</taxon>
        <taxon>Ascomycota</taxon>
        <taxon>Pezizomycotina</taxon>
        <taxon>Sordariomycetes</taxon>
        <taxon>Hypocreomycetidae</taxon>
        <taxon>Hypocreales</taxon>
        <taxon>Nectriaceae</taxon>
        <taxon>Fusarium</taxon>
        <taxon>Fusarium fujikuroi species complex</taxon>
    </lineage>
</organism>
<protein>
    <recommendedName>
        <fullName evidence="3">F-box domain-containing protein</fullName>
    </recommendedName>
</protein>
<sequence>MAPFLNKDDSQKPRKPPIARTLMRLTNTLCTISEQRPYDTEAQRRALAGIELCRRRLNFSRQWETFLQEPEIKCRAADSSSASQTHMESRLPTEIYIIIIKHLINDRYGKSPEQMKVLCEENLYTHPRSQRLSKNAVSHWLFLFSLTVEPRRAHQVRSLSYEPEPHCIFPTAWQSTLKLCTNLTRLGLVWRHHIPECVRQHMQMHMGPIFAACPKVTEFKYDSCYVSSYDEPEDMTPEQRVNFSQQYSKFAKQLYHLELLGPFDCIKDILHYDYPNLKSLALDMGDYEEEGRFFGELSYHTPALETLVLDWVQSATLQDLQWGFKAWGKTLRSLYINNPVIDDDHDGILGDLLPHLTRLEDLGLGEWPSFLLSDLHAIAQPKAPRLKTFRWVASDDIYTRDPLANPENVSKAIIDIFIAHSETLRTFMIEESFTFWSFGTYIFEHLHKARNLENLRVQLHDIPTKEDIQGLLTACPKLGKSETGLMVVKEFFTECTLTTRKYKEDNFEAAASSWGGNISHCGDCGKLFFEVNGVPDCLIAMEIARPPKSLRPDRFQQNIQALRIIAQQRPDDPEAQRRAQVATDLYLQTWPHHMLPTPVKKSRVTGSIPSLPNEIYEMIFGYILAEHPTSKRGKIRRARTILSLTCSCRLFQAIVEKYLYTHPRSKGFWRDQHSLFLFRLSLAIEPTRGLLVQSLSVNIQLPYHNYLWVEIAKLCPNLSHLEILETTDGLSHSQLGYLERLFDACPNVTRLSLNASISDYNDSVTFRTNERFFRFWSQLTHVEGLPLSEPGDIISISKKCPSLRRLKVDGFGSSPKTLLDASKIWGKTLKTLHLDWFEMPTDTTIAQLLGNLPSIEEVCLGHLDNLLPSIHALAHLSLPNLKRLRVASYSIWDIDQSPKVESAICDMIAAHADTLESLSLPFLYDLDRRVLEAIKKAKKLEFLNLEAFRVLTDEEREELRAACPKLRSFVNSFDGYSSKGMDSEFDWSGTNCGSWGVIADE</sequence>
<gene>
    <name evidence="1" type="ORF">FTJAE_3672</name>
</gene>
<accession>A0A8H5W1U5</accession>
<dbReference type="OrthoDB" id="5089581at2759"/>
<evidence type="ECO:0008006" key="3">
    <source>
        <dbReference type="Google" id="ProtNLM"/>
    </source>
</evidence>
<dbReference type="PANTHER" id="PTHR38926">
    <property type="entry name" value="F-BOX DOMAIN CONTAINING PROTEIN, EXPRESSED"/>
    <property type="match status" value="1"/>
</dbReference>
<dbReference type="RefSeq" id="XP_037209335.1">
    <property type="nucleotide sequence ID" value="XM_037349995.1"/>
</dbReference>
<dbReference type="AlphaFoldDB" id="A0A8H5W1U5"/>
<dbReference type="PANTHER" id="PTHR38926:SF5">
    <property type="entry name" value="F-BOX AND LEUCINE-RICH REPEAT PROTEIN 6"/>
    <property type="match status" value="1"/>
</dbReference>
<dbReference type="Proteomes" id="UP000530670">
    <property type="component" value="Unassembled WGS sequence"/>
</dbReference>
<name>A0A8H5W1U5_9HYPO</name>
<keyword evidence="2" id="KW-1185">Reference proteome</keyword>
<dbReference type="EMBL" id="JAAQRI010000069">
    <property type="protein sequence ID" value="KAF5642515.1"/>
    <property type="molecule type" value="Genomic_DNA"/>
</dbReference>
<dbReference type="GeneID" id="59302265"/>
<evidence type="ECO:0000313" key="1">
    <source>
        <dbReference type="EMBL" id="KAF5642515.1"/>
    </source>
</evidence>
<dbReference type="InterPro" id="IPR032675">
    <property type="entry name" value="LRR_dom_sf"/>
</dbReference>